<sequence length="659" mass="67381">MTEGSARSGRPGAASAAPSARPSASGHLHAGPALPLPPAVRDAAPAGAMWASAAIAWIGSIATALLFAWLGAMIDGERPGAGPAVLLAAIAAACAGIGPWLSQRVGAEAERRLRQAVVGRVFQLGVARTAGRSGTLLSIATDAVERTAHYRGGFLGPILGALTTPLVVLGVMALTADAVTAGWLALLIVLVPVLIGGFRRLVRPIGGAYRRTQARLTAGFLEAIQALDTLVYARAAERVARDLARRGEEHRRGLMRMLAANQLLIFVVDAAFSLTVVVAATVIASLRAADGSISAGAAVAIVLMTVLVIGPVDVIGQFFYIGIGGRAAQQQIATHLGASSRDHGEGAFDSGRSATSAQAVSARFARSTSRAAHGASGSSTGGRAAPGAETGRASEASRDHAHGASTDRAARVTGSSTGGRVAPGAETGRASEASRDHAIVLDRVTAGYGGAPVLRDLSLRIEPGERVALVGPSGIGKSTVSALVQAHLVPSAGRVRVDGLDTAWADADAVRSRLAVVEQRPFLFLGTIAENLRMADPAASDERLWHALAVAGLRAEVERMPDGLDTLVGEHGALLSGGQAQRLAIARAALRDAPILLLDEPTSQVDLAGEAAILEALDRLAAGRTVLMIAHRPGAILAADRVIDLGAELRRARDGEANA</sequence>
<accession>A0A1B9NCX7</accession>
<dbReference type="PANTHER" id="PTHR24221:SF654">
    <property type="entry name" value="ATP-BINDING CASSETTE SUB-FAMILY B MEMBER 6"/>
    <property type="match status" value="1"/>
</dbReference>
<keyword evidence="4" id="KW-0067">ATP-binding</keyword>
<dbReference type="RefSeq" id="WP_067025963.1">
    <property type="nucleotide sequence ID" value="NZ_JRNY01000003.1"/>
</dbReference>
<keyword evidence="5" id="KW-1133">Transmembrane helix</keyword>
<dbReference type="AlphaFoldDB" id="A0A1B9NCX7"/>
<dbReference type="PROSITE" id="PS50929">
    <property type="entry name" value="ABC_TM1F"/>
    <property type="match status" value="1"/>
</dbReference>
<protein>
    <recommendedName>
        <fullName evidence="12">ABC transporter ATP-binding protein</fullName>
    </recommendedName>
</protein>
<evidence type="ECO:0000256" key="1">
    <source>
        <dbReference type="ARBA" id="ARBA00004651"/>
    </source>
</evidence>
<dbReference type="OrthoDB" id="9806127at2"/>
<reference evidence="10 11" key="1">
    <citation type="submission" date="2016-05" db="EMBL/GenBank/DDBJ databases">
        <authorList>
            <person name="Lavstsen T."/>
            <person name="Jespersen J.S."/>
        </authorList>
    </citation>
    <scope>NUCLEOTIDE SEQUENCE [LARGE SCALE GENOMIC DNA]</scope>
    <source>
        <strain evidence="10 11">YLB-01</strain>
    </source>
</reference>
<dbReference type="InterPro" id="IPR036640">
    <property type="entry name" value="ABC1_TM_sf"/>
</dbReference>
<dbReference type="SUPFAM" id="SSF52540">
    <property type="entry name" value="P-loop containing nucleoside triphosphate hydrolases"/>
    <property type="match status" value="1"/>
</dbReference>
<feature type="domain" description="ABC transporter" evidence="8">
    <location>
        <begin position="439"/>
        <end position="658"/>
    </location>
</feature>
<evidence type="ECO:0000256" key="4">
    <source>
        <dbReference type="ARBA" id="ARBA00022840"/>
    </source>
</evidence>
<feature type="region of interest" description="Disordered" evidence="7">
    <location>
        <begin position="368"/>
        <end position="434"/>
    </location>
</feature>
<evidence type="ECO:0000256" key="3">
    <source>
        <dbReference type="ARBA" id="ARBA00022741"/>
    </source>
</evidence>
<dbReference type="InterPro" id="IPR003593">
    <property type="entry name" value="AAA+_ATPase"/>
</dbReference>
<keyword evidence="6" id="KW-0472">Membrane</keyword>
<dbReference type="InterPro" id="IPR027417">
    <property type="entry name" value="P-loop_NTPase"/>
</dbReference>
<evidence type="ECO:0000313" key="10">
    <source>
        <dbReference type="EMBL" id="OCG74404.1"/>
    </source>
</evidence>
<dbReference type="GO" id="GO:0016887">
    <property type="term" value="F:ATP hydrolysis activity"/>
    <property type="evidence" value="ECO:0007669"/>
    <property type="project" value="InterPro"/>
</dbReference>
<evidence type="ECO:0000259" key="8">
    <source>
        <dbReference type="PROSITE" id="PS50893"/>
    </source>
</evidence>
<evidence type="ECO:0000256" key="5">
    <source>
        <dbReference type="ARBA" id="ARBA00022989"/>
    </source>
</evidence>
<dbReference type="STRING" id="904291.A7J15_06135"/>
<evidence type="ECO:0000256" key="6">
    <source>
        <dbReference type="ARBA" id="ARBA00023136"/>
    </source>
</evidence>
<dbReference type="InterPro" id="IPR039421">
    <property type="entry name" value="Type_1_exporter"/>
</dbReference>
<comment type="caution">
    <text evidence="10">The sequence shown here is derived from an EMBL/GenBank/DDBJ whole genome shotgun (WGS) entry which is preliminary data.</text>
</comment>
<dbReference type="SUPFAM" id="SSF90123">
    <property type="entry name" value="ABC transporter transmembrane region"/>
    <property type="match status" value="1"/>
</dbReference>
<feature type="domain" description="ABC transmembrane type-1" evidence="9">
    <location>
        <begin position="50"/>
        <end position="324"/>
    </location>
</feature>
<proteinExistence type="predicted"/>
<dbReference type="SMART" id="SM00382">
    <property type="entry name" value="AAA"/>
    <property type="match status" value="1"/>
</dbReference>
<dbReference type="Pfam" id="PF00664">
    <property type="entry name" value="ABC_membrane"/>
    <property type="match status" value="1"/>
</dbReference>
<dbReference type="PROSITE" id="PS50893">
    <property type="entry name" value="ABC_TRANSPORTER_2"/>
    <property type="match status" value="1"/>
</dbReference>
<dbReference type="PROSITE" id="PS00211">
    <property type="entry name" value="ABC_TRANSPORTER_1"/>
    <property type="match status" value="1"/>
</dbReference>
<feature type="region of interest" description="Disordered" evidence="7">
    <location>
        <begin position="1"/>
        <end position="28"/>
    </location>
</feature>
<feature type="compositionally biased region" description="Low complexity" evidence="7">
    <location>
        <begin position="368"/>
        <end position="388"/>
    </location>
</feature>
<name>A0A1B9NCX7_9MICO</name>
<dbReference type="InterPro" id="IPR017871">
    <property type="entry name" value="ABC_transporter-like_CS"/>
</dbReference>
<dbReference type="GO" id="GO:0140359">
    <property type="term" value="F:ABC-type transporter activity"/>
    <property type="evidence" value="ECO:0007669"/>
    <property type="project" value="InterPro"/>
</dbReference>
<dbReference type="EMBL" id="LXMD01000022">
    <property type="protein sequence ID" value="OCG74404.1"/>
    <property type="molecule type" value="Genomic_DNA"/>
</dbReference>
<evidence type="ECO:0000256" key="7">
    <source>
        <dbReference type="SAM" id="MobiDB-lite"/>
    </source>
</evidence>
<keyword evidence="2" id="KW-0812">Transmembrane</keyword>
<evidence type="ECO:0000259" key="9">
    <source>
        <dbReference type="PROSITE" id="PS50929"/>
    </source>
</evidence>
<dbReference type="GO" id="GO:0005524">
    <property type="term" value="F:ATP binding"/>
    <property type="evidence" value="ECO:0007669"/>
    <property type="project" value="UniProtKB-KW"/>
</dbReference>
<dbReference type="GO" id="GO:0005886">
    <property type="term" value="C:plasma membrane"/>
    <property type="evidence" value="ECO:0007669"/>
    <property type="project" value="UniProtKB-SubCell"/>
</dbReference>
<gene>
    <name evidence="10" type="ORF">A7J15_06135</name>
</gene>
<evidence type="ECO:0000313" key="11">
    <source>
        <dbReference type="Proteomes" id="UP000093355"/>
    </source>
</evidence>
<dbReference type="Gene3D" id="1.20.1560.10">
    <property type="entry name" value="ABC transporter type 1, transmembrane domain"/>
    <property type="match status" value="1"/>
</dbReference>
<organism evidence="10 11">
    <name type="scientific">Microbacterium sediminis</name>
    <dbReference type="NCBI Taxonomy" id="904291"/>
    <lineage>
        <taxon>Bacteria</taxon>
        <taxon>Bacillati</taxon>
        <taxon>Actinomycetota</taxon>
        <taxon>Actinomycetes</taxon>
        <taxon>Micrococcales</taxon>
        <taxon>Microbacteriaceae</taxon>
        <taxon>Microbacterium</taxon>
    </lineage>
</organism>
<dbReference type="InterPro" id="IPR003439">
    <property type="entry name" value="ABC_transporter-like_ATP-bd"/>
</dbReference>
<evidence type="ECO:0000256" key="2">
    <source>
        <dbReference type="ARBA" id="ARBA00022692"/>
    </source>
</evidence>
<dbReference type="PANTHER" id="PTHR24221">
    <property type="entry name" value="ATP-BINDING CASSETTE SUB-FAMILY B"/>
    <property type="match status" value="1"/>
</dbReference>
<dbReference type="Gene3D" id="3.40.50.300">
    <property type="entry name" value="P-loop containing nucleotide triphosphate hydrolases"/>
    <property type="match status" value="1"/>
</dbReference>
<keyword evidence="11" id="KW-1185">Reference proteome</keyword>
<dbReference type="Proteomes" id="UP000093355">
    <property type="component" value="Unassembled WGS sequence"/>
</dbReference>
<evidence type="ECO:0008006" key="12">
    <source>
        <dbReference type="Google" id="ProtNLM"/>
    </source>
</evidence>
<dbReference type="Pfam" id="PF00005">
    <property type="entry name" value="ABC_tran"/>
    <property type="match status" value="1"/>
</dbReference>
<keyword evidence="3" id="KW-0547">Nucleotide-binding</keyword>
<comment type="subcellular location">
    <subcellularLocation>
        <location evidence="1">Cell membrane</location>
        <topology evidence="1">Multi-pass membrane protein</topology>
    </subcellularLocation>
</comment>
<dbReference type="InterPro" id="IPR011527">
    <property type="entry name" value="ABC1_TM_dom"/>
</dbReference>